<keyword evidence="4" id="KW-0804">Transcription</keyword>
<proteinExistence type="inferred from homology"/>
<evidence type="ECO:0000256" key="4">
    <source>
        <dbReference type="ARBA" id="ARBA00023163"/>
    </source>
</evidence>
<comment type="similarity">
    <text evidence="1">Belongs to the sigma-70 factor family. ECF subfamily.</text>
</comment>
<evidence type="ECO:0000256" key="2">
    <source>
        <dbReference type="ARBA" id="ARBA00023015"/>
    </source>
</evidence>
<dbReference type="InterPro" id="IPR013325">
    <property type="entry name" value="RNA_pol_sigma_r2"/>
</dbReference>
<comment type="caution">
    <text evidence="7">The sequence shown here is derived from an EMBL/GenBank/DDBJ whole genome shotgun (WGS) entry which is preliminary data.</text>
</comment>
<organism evidence="7 8">
    <name type="scientific">Butyricimonas hominis</name>
    <dbReference type="NCBI Taxonomy" id="2763032"/>
    <lineage>
        <taxon>Bacteria</taxon>
        <taxon>Pseudomonadati</taxon>
        <taxon>Bacteroidota</taxon>
        <taxon>Bacteroidia</taxon>
        <taxon>Bacteroidales</taxon>
        <taxon>Odoribacteraceae</taxon>
        <taxon>Butyricimonas</taxon>
    </lineage>
</organism>
<dbReference type="InterPro" id="IPR039425">
    <property type="entry name" value="RNA_pol_sigma-70-like"/>
</dbReference>
<dbReference type="InterPro" id="IPR013324">
    <property type="entry name" value="RNA_pol_sigma_r3/r4-like"/>
</dbReference>
<dbReference type="Proteomes" id="UP000646484">
    <property type="component" value="Unassembled WGS sequence"/>
</dbReference>
<evidence type="ECO:0000313" key="7">
    <source>
        <dbReference type="EMBL" id="MBC5620148.1"/>
    </source>
</evidence>
<evidence type="ECO:0000256" key="3">
    <source>
        <dbReference type="ARBA" id="ARBA00023082"/>
    </source>
</evidence>
<reference evidence="7 8" key="1">
    <citation type="submission" date="2020-08" db="EMBL/GenBank/DDBJ databases">
        <title>Genome public.</title>
        <authorList>
            <person name="Liu C."/>
            <person name="Sun Q."/>
        </authorList>
    </citation>
    <scope>NUCLEOTIDE SEQUENCE [LARGE SCALE GENOMIC DNA]</scope>
    <source>
        <strain evidence="7 8">NSJ-56</strain>
    </source>
</reference>
<keyword evidence="3" id="KW-0731">Sigma factor</keyword>
<dbReference type="Pfam" id="PF04542">
    <property type="entry name" value="Sigma70_r2"/>
    <property type="match status" value="1"/>
</dbReference>
<dbReference type="InterPro" id="IPR036388">
    <property type="entry name" value="WH-like_DNA-bd_sf"/>
</dbReference>
<dbReference type="InterPro" id="IPR007627">
    <property type="entry name" value="RNA_pol_sigma70_r2"/>
</dbReference>
<keyword evidence="2" id="KW-0805">Transcription regulation</keyword>
<feature type="domain" description="RNA polymerase sigma factor 70 region 4 type 2" evidence="6">
    <location>
        <begin position="114"/>
        <end position="160"/>
    </location>
</feature>
<accession>A0ABR7CWT7</accession>
<dbReference type="EMBL" id="JACOOH010000001">
    <property type="protein sequence ID" value="MBC5620148.1"/>
    <property type="molecule type" value="Genomic_DNA"/>
</dbReference>
<evidence type="ECO:0000313" key="8">
    <source>
        <dbReference type="Proteomes" id="UP000646484"/>
    </source>
</evidence>
<dbReference type="SUPFAM" id="SSF88946">
    <property type="entry name" value="Sigma2 domain of RNA polymerase sigma factors"/>
    <property type="match status" value="1"/>
</dbReference>
<evidence type="ECO:0000259" key="6">
    <source>
        <dbReference type="Pfam" id="PF08281"/>
    </source>
</evidence>
<keyword evidence="8" id="KW-1185">Reference proteome</keyword>
<dbReference type="InterPro" id="IPR014284">
    <property type="entry name" value="RNA_pol_sigma-70_dom"/>
</dbReference>
<evidence type="ECO:0000259" key="5">
    <source>
        <dbReference type="Pfam" id="PF04542"/>
    </source>
</evidence>
<dbReference type="Gene3D" id="1.10.1740.10">
    <property type="match status" value="1"/>
</dbReference>
<protein>
    <submittedName>
        <fullName evidence="7">Sigma-70 family RNA polymerase sigma factor</fullName>
    </submittedName>
</protein>
<evidence type="ECO:0000256" key="1">
    <source>
        <dbReference type="ARBA" id="ARBA00010641"/>
    </source>
</evidence>
<dbReference type="Gene3D" id="1.10.10.10">
    <property type="entry name" value="Winged helix-like DNA-binding domain superfamily/Winged helix DNA-binding domain"/>
    <property type="match status" value="1"/>
</dbReference>
<dbReference type="PANTHER" id="PTHR43133:SF46">
    <property type="entry name" value="RNA POLYMERASE SIGMA-70 FACTOR ECF SUBFAMILY"/>
    <property type="match status" value="1"/>
</dbReference>
<dbReference type="RefSeq" id="WP_186974944.1">
    <property type="nucleotide sequence ID" value="NZ_JACOOH010000001.1"/>
</dbReference>
<gene>
    <name evidence="7" type="ORF">H8S64_03440</name>
</gene>
<sequence length="180" mass="20944">MLLDREKNRDKICTRVFEKYYRELAFFASRVLKDMEAAEDVVQDVFVMLFEKGIPVEDEEELSSYLYVIVRNRCLDYIKHLKIVEKHQQENVGTEVSQESILASIIETETLSILKREIELLPAECAKVMRLSLFGYNSTEIARQLGIEPSTVRAQKQRGISLLKNTLPSRIFLLVVFRLL</sequence>
<dbReference type="NCBIfam" id="TIGR02937">
    <property type="entry name" value="sigma70-ECF"/>
    <property type="match status" value="1"/>
</dbReference>
<dbReference type="SUPFAM" id="SSF88659">
    <property type="entry name" value="Sigma3 and sigma4 domains of RNA polymerase sigma factors"/>
    <property type="match status" value="1"/>
</dbReference>
<dbReference type="PANTHER" id="PTHR43133">
    <property type="entry name" value="RNA POLYMERASE ECF-TYPE SIGMA FACTO"/>
    <property type="match status" value="1"/>
</dbReference>
<dbReference type="Pfam" id="PF08281">
    <property type="entry name" value="Sigma70_r4_2"/>
    <property type="match status" value="1"/>
</dbReference>
<name>A0ABR7CWT7_9BACT</name>
<dbReference type="InterPro" id="IPR013249">
    <property type="entry name" value="RNA_pol_sigma70_r4_t2"/>
</dbReference>
<feature type="domain" description="RNA polymerase sigma-70 region 2" evidence="5">
    <location>
        <begin position="17"/>
        <end position="80"/>
    </location>
</feature>